<dbReference type="AlphaFoldDB" id="F6B6P6"/>
<dbReference type="Pfam" id="PF09719">
    <property type="entry name" value="C_GCAxxG_C_C"/>
    <property type="match status" value="1"/>
</dbReference>
<dbReference type="KEGG" id="dca:Desca_1566"/>
<dbReference type="InterPro" id="IPR010181">
    <property type="entry name" value="CGCAxxGCC_motif"/>
</dbReference>
<gene>
    <name evidence="1" type="ordered locus">Desca_1566</name>
</gene>
<organism evidence="1 2">
    <name type="scientific">Desulfotomaculum nigrificans (strain DSM 14880 / VKM B-2319 / CO-1-SRB)</name>
    <name type="common">Desulfotomaculum carboxydivorans</name>
    <dbReference type="NCBI Taxonomy" id="868595"/>
    <lineage>
        <taxon>Bacteria</taxon>
        <taxon>Bacillati</taxon>
        <taxon>Bacillota</taxon>
        <taxon>Clostridia</taxon>
        <taxon>Eubacteriales</taxon>
        <taxon>Desulfotomaculaceae</taxon>
        <taxon>Desulfotomaculum</taxon>
    </lineage>
</organism>
<dbReference type="STRING" id="868595.Desca_1566"/>
<dbReference type="NCBIfam" id="NF045669">
    <property type="entry name" value="DVU1555_fam_CGA"/>
    <property type="match status" value="1"/>
</dbReference>
<sequence length="150" mass="15882">MSGEMFRMFELAQQGFACSQILLIMGLEARGESNTDLVRAMTGLAGGMGFSGENCGALTGGACLLGLYAGRGTAEEMPHEKFDLMVNELVAWFKQEVGAECGGINCSDILGDGQIYKTATPKCSVIVSNTLEKVKKILLNAGINFSGDLE</sequence>
<dbReference type="HOGENOM" id="CLU_091283_4_0_9"/>
<dbReference type="EMBL" id="CP002736">
    <property type="protein sequence ID" value="AEF94420.1"/>
    <property type="molecule type" value="Genomic_DNA"/>
</dbReference>
<proteinExistence type="predicted"/>
<reference evidence="1" key="1">
    <citation type="submission" date="2011-05" db="EMBL/GenBank/DDBJ databases">
        <title>Complete sequence of Desulfotomaculum carboxydivorans CO-1-SRB.</title>
        <authorList>
            <consortium name="US DOE Joint Genome Institute"/>
            <person name="Lucas S."/>
            <person name="Han J."/>
            <person name="Lapidus A."/>
            <person name="Cheng J.-F."/>
            <person name="Goodwin L."/>
            <person name="Pitluck S."/>
            <person name="Peters L."/>
            <person name="Mikhailova N."/>
            <person name="Lu M."/>
            <person name="Han C."/>
            <person name="Tapia R."/>
            <person name="Land M."/>
            <person name="Hauser L."/>
            <person name="Kyrpides N."/>
            <person name="Ivanova N."/>
            <person name="Pagani I."/>
            <person name="Stams A."/>
            <person name="Plugge C."/>
            <person name="Muyzer G."/>
            <person name="Kuever J."/>
            <person name="Parshina S."/>
            <person name="Ivanova A."/>
            <person name="Nazina T."/>
            <person name="Woyke T."/>
        </authorList>
    </citation>
    <scope>NUCLEOTIDE SEQUENCE [LARGE SCALE GENOMIC DNA]</scope>
    <source>
        <strain evidence="1">CO-1-SRB</strain>
    </source>
</reference>
<keyword evidence="2" id="KW-1185">Reference proteome</keyword>
<dbReference type="RefSeq" id="WP_013810254.1">
    <property type="nucleotide sequence ID" value="NC_015565.1"/>
</dbReference>
<accession>F6B6P6</accession>
<evidence type="ECO:0000313" key="1">
    <source>
        <dbReference type="EMBL" id="AEF94420.1"/>
    </source>
</evidence>
<evidence type="ECO:0000313" key="2">
    <source>
        <dbReference type="Proteomes" id="UP000009226"/>
    </source>
</evidence>
<dbReference type="InterPro" id="IPR036280">
    <property type="entry name" value="Multihaem_cyt_sf"/>
</dbReference>
<name>F6B6P6_DESCC</name>
<dbReference type="SUPFAM" id="SSF48695">
    <property type="entry name" value="Multiheme cytochromes"/>
    <property type="match status" value="1"/>
</dbReference>
<protein>
    <submittedName>
        <fullName evidence="1">C_GCAxxG_C_C family protein</fullName>
    </submittedName>
</protein>
<dbReference type="Proteomes" id="UP000009226">
    <property type="component" value="Chromosome"/>
</dbReference>
<dbReference type="eggNOG" id="ENOG5032ZHX">
    <property type="taxonomic scope" value="Bacteria"/>
</dbReference>